<dbReference type="EMBL" id="CAADJD010000036">
    <property type="protein sequence ID" value="VFS91748.1"/>
    <property type="molecule type" value="Genomic_DNA"/>
</dbReference>
<feature type="transmembrane region" description="Helical" evidence="1">
    <location>
        <begin position="61"/>
        <end position="85"/>
    </location>
</feature>
<organism evidence="2 3">
    <name type="scientific">Kluyvera cryocrescens</name>
    <name type="common">Kluyvera citrophila</name>
    <dbReference type="NCBI Taxonomy" id="580"/>
    <lineage>
        <taxon>Bacteria</taxon>
        <taxon>Pseudomonadati</taxon>
        <taxon>Pseudomonadota</taxon>
        <taxon>Gammaproteobacteria</taxon>
        <taxon>Enterobacterales</taxon>
        <taxon>Enterobacteriaceae</taxon>
        <taxon>Kluyvera</taxon>
    </lineage>
</organism>
<keyword evidence="1" id="KW-0472">Membrane</keyword>
<gene>
    <name evidence="2" type="ORF">NCTC12993_07675</name>
</gene>
<name>A0A485D402_KLUCR</name>
<keyword evidence="3" id="KW-1185">Reference proteome</keyword>
<evidence type="ECO:0000256" key="1">
    <source>
        <dbReference type="SAM" id="Phobius"/>
    </source>
</evidence>
<proteinExistence type="predicted"/>
<reference evidence="2 3" key="1">
    <citation type="submission" date="2019-03" db="EMBL/GenBank/DDBJ databases">
        <authorList>
            <consortium name="Pathogen Informatics"/>
        </authorList>
    </citation>
    <scope>NUCLEOTIDE SEQUENCE [LARGE SCALE GENOMIC DNA]</scope>
    <source>
        <strain evidence="2 3">NCTC12993</strain>
    </source>
</reference>
<protein>
    <submittedName>
        <fullName evidence="2">Uncharacterized protein</fullName>
    </submittedName>
</protein>
<evidence type="ECO:0000313" key="3">
    <source>
        <dbReference type="Proteomes" id="UP000401081"/>
    </source>
</evidence>
<dbReference type="AlphaFoldDB" id="A0A485D402"/>
<accession>A0A485D402</accession>
<evidence type="ECO:0000313" key="2">
    <source>
        <dbReference type="EMBL" id="VFS91748.1"/>
    </source>
</evidence>
<dbReference type="Proteomes" id="UP000401081">
    <property type="component" value="Unassembled WGS sequence"/>
</dbReference>
<feature type="transmembrane region" description="Helical" evidence="1">
    <location>
        <begin position="34"/>
        <end position="54"/>
    </location>
</feature>
<keyword evidence="1" id="KW-0812">Transmembrane</keyword>
<keyword evidence="1" id="KW-1133">Transmembrane helix</keyword>
<sequence length="89" mass="9087">MGGAVVCLQFRFVLAASSLIQVMAGIQFSVPEVLVVAVSLAAVMAWVTALAVLVPTSTAGLLVHLLAAMGLMVSLLCGSTCNGYLCSRC</sequence>